<dbReference type="GO" id="GO:0005886">
    <property type="term" value="C:plasma membrane"/>
    <property type="evidence" value="ECO:0007669"/>
    <property type="project" value="UniProtKB-SubCell"/>
</dbReference>
<feature type="transmembrane region" description="Helical" evidence="6">
    <location>
        <begin position="106"/>
        <end position="128"/>
    </location>
</feature>
<evidence type="ECO:0000256" key="4">
    <source>
        <dbReference type="ARBA" id="ARBA00022989"/>
    </source>
</evidence>
<feature type="transmembrane region" description="Helical" evidence="6">
    <location>
        <begin position="140"/>
        <end position="158"/>
    </location>
</feature>
<dbReference type="AlphaFoldDB" id="H8L610"/>
<keyword evidence="3 6" id="KW-0812">Transmembrane</keyword>
<feature type="transmembrane region" description="Helical" evidence="6">
    <location>
        <begin position="364"/>
        <end position="383"/>
    </location>
</feature>
<dbReference type="PANTHER" id="PTHR43124">
    <property type="entry name" value="PURINE EFFLUX PUMP PBUE"/>
    <property type="match status" value="1"/>
</dbReference>
<feature type="transmembrane region" description="Helical" evidence="6">
    <location>
        <begin position="300"/>
        <end position="319"/>
    </location>
</feature>
<evidence type="ECO:0000313" key="8">
    <source>
        <dbReference type="EMBL" id="AFC86753.1"/>
    </source>
</evidence>
<dbReference type="InterPro" id="IPR036259">
    <property type="entry name" value="MFS_trans_sf"/>
</dbReference>
<evidence type="ECO:0000256" key="3">
    <source>
        <dbReference type="ARBA" id="ARBA00022692"/>
    </source>
</evidence>
<dbReference type="InterPro" id="IPR050189">
    <property type="entry name" value="MFS_Efflux_Transporters"/>
</dbReference>
<feature type="transmembrane region" description="Helical" evidence="6">
    <location>
        <begin position="12"/>
        <end position="32"/>
    </location>
</feature>
<dbReference type="Gene3D" id="1.20.1250.20">
    <property type="entry name" value="MFS general substrate transporter like domains"/>
    <property type="match status" value="1"/>
</dbReference>
<keyword evidence="2" id="KW-1003">Cell membrane</keyword>
<dbReference type="SUPFAM" id="SSF103473">
    <property type="entry name" value="MFS general substrate transporter"/>
    <property type="match status" value="1"/>
</dbReference>
<dbReference type="eggNOG" id="COG2814">
    <property type="taxonomic scope" value="Bacteria"/>
</dbReference>
<evidence type="ECO:0000256" key="1">
    <source>
        <dbReference type="ARBA" id="ARBA00004651"/>
    </source>
</evidence>
<dbReference type="KEGG" id="fau:Fraau_2387"/>
<dbReference type="PANTHER" id="PTHR43124:SF4">
    <property type="entry name" value="SUGAR EFFLUX TRANSPORTER"/>
    <property type="match status" value="1"/>
</dbReference>
<feature type="domain" description="Major facilitator superfamily (MFS) profile" evidence="7">
    <location>
        <begin position="15"/>
        <end position="390"/>
    </location>
</feature>
<reference evidence="8" key="1">
    <citation type="submission" date="2012-02" db="EMBL/GenBank/DDBJ databases">
        <title>The complete genome of Frateuria aurantia DSM 6220.</title>
        <authorList>
            <consortium name="US DOE Joint Genome Institute (JGI-PGF)"/>
            <person name="Lucas S."/>
            <person name="Copeland A."/>
            <person name="Lapidus A."/>
            <person name="Glavina del Rio T."/>
            <person name="Dalin E."/>
            <person name="Tice H."/>
            <person name="Bruce D."/>
            <person name="Goodwin L."/>
            <person name="Pitluck S."/>
            <person name="Peters L."/>
            <person name="Ovchinnikova G."/>
            <person name="Teshima H."/>
            <person name="Kyrpides N."/>
            <person name="Mavromatis K."/>
            <person name="Ivanova N."/>
            <person name="Brettin T."/>
            <person name="Detter J.C."/>
            <person name="Han C."/>
            <person name="Larimer F."/>
            <person name="Land M."/>
            <person name="Hauser L."/>
            <person name="Markowitz V."/>
            <person name="Cheng J.-F."/>
            <person name="Hugenholtz P."/>
            <person name="Woyke T."/>
            <person name="Wu D."/>
            <person name="Brambilla E."/>
            <person name="Klenk H.-P."/>
            <person name="Eisen J.A."/>
        </authorList>
    </citation>
    <scope>NUCLEOTIDE SEQUENCE</scope>
    <source>
        <strain evidence="8">DSM 6220</strain>
    </source>
</reference>
<proteinExistence type="predicted"/>
<feature type="transmembrane region" description="Helical" evidence="6">
    <location>
        <begin position="81"/>
        <end position="100"/>
    </location>
</feature>
<keyword evidence="9" id="KW-1185">Reference proteome</keyword>
<dbReference type="HOGENOM" id="CLU_001265_61_1_6"/>
<dbReference type="PROSITE" id="PS50850">
    <property type="entry name" value="MFS"/>
    <property type="match status" value="1"/>
</dbReference>
<evidence type="ECO:0000256" key="2">
    <source>
        <dbReference type="ARBA" id="ARBA00022475"/>
    </source>
</evidence>
<feature type="transmembrane region" description="Helical" evidence="6">
    <location>
        <begin position="52"/>
        <end position="72"/>
    </location>
</feature>
<organism evidence="8 9">
    <name type="scientific">Frateuria aurantia (strain ATCC 33424 / DSM 6220 / KCTC 2777 / LMG 1558 / NBRC 3245 / NCIMB 13370)</name>
    <name type="common">Acetobacter aurantius</name>
    <dbReference type="NCBI Taxonomy" id="767434"/>
    <lineage>
        <taxon>Bacteria</taxon>
        <taxon>Pseudomonadati</taxon>
        <taxon>Pseudomonadota</taxon>
        <taxon>Gammaproteobacteria</taxon>
        <taxon>Lysobacterales</taxon>
        <taxon>Rhodanobacteraceae</taxon>
        <taxon>Frateuria</taxon>
    </lineage>
</organism>
<dbReference type="RefSeq" id="WP_014403756.1">
    <property type="nucleotide sequence ID" value="NC_017033.1"/>
</dbReference>
<dbReference type="CDD" id="cd17324">
    <property type="entry name" value="MFS_NepI_like"/>
    <property type="match status" value="1"/>
</dbReference>
<sequence>MPIAPADSSRTAWLRVAMLALAAFIFNTTEYAPVGLLTDISTSFGMQVGKVGLMLTIYAWVVALMSLPAMLLTRSVERRKLLRWIFMLFIGSHLLSAIAWNYPALLVSRIGIALAHSAFWSITAALVVRVAPADKKQQALALLATGTVLAMVLGVPLGRVVGNAFGWRITFSLIATAAALTLHKLMQILPELPSRNTGSLQNLPILLRRPALVLLLLLTVLVITAHFTAYSYIEPFSGKIAGLGSLQTTLVLLVFGGSGIIGSWLFSLFNSRFPEALMIATLLAMLLSLLLMPFMLDQTAMLVLVVIWGAAIMSFGLLMQSRILELASDATDVSMALYSGLYNVGIGGGALLGGLLVQQHQLRWIGLWGGSLCALAVAMYLALSRRHAAS</sequence>
<dbReference type="Proteomes" id="UP000005234">
    <property type="component" value="Chromosome"/>
</dbReference>
<dbReference type="InterPro" id="IPR011701">
    <property type="entry name" value="MFS"/>
</dbReference>
<protein>
    <submittedName>
        <fullName evidence="8">Arabinose efflux permease family protein</fullName>
    </submittedName>
</protein>
<accession>H8L610</accession>
<evidence type="ECO:0000313" key="9">
    <source>
        <dbReference type="Proteomes" id="UP000005234"/>
    </source>
</evidence>
<dbReference type="GO" id="GO:0022857">
    <property type="term" value="F:transmembrane transporter activity"/>
    <property type="evidence" value="ECO:0007669"/>
    <property type="project" value="InterPro"/>
</dbReference>
<feature type="transmembrane region" description="Helical" evidence="6">
    <location>
        <begin position="211"/>
        <end position="233"/>
    </location>
</feature>
<name>H8L610_FRAAD</name>
<evidence type="ECO:0000256" key="6">
    <source>
        <dbReference type="SAM" id="Phobius"/>
    </source>
</evidence>
<feature type="transmembrane region" description="Helical" evidence="6">
    <location>
        <begin position="340"/>
        <end position="358"/>
    </location>
</feature>
<keyword evidence="4 6" id="KW-1133">Transmembrane helix</keyword>
<gene>
    <name evidence="8" type="ordered locus">Fraau_2387</name>
</gene>
<feature type="transmembrane region" description="Helical" evidence="6">
    <location>
        <begin position="276"/>
        <end position="294"/>
    </location>
</feature>
<dbReference type="InterPro" id="IPR020846">
    <property type="entry name" value="MFS_dom"/>
</dbReference>
<dbReference type="OrthoDB" id="9788453at2"/>
<feature type="transmembrane region" description="Helical" evidence="6">
    <location>
        <begin position="245"/>
        <end position="269"/>
    </location>
</feature>
<dbReference type="NCBIfam" id="NF002921">
    <property type="entry name" value="PRK03545.1"/>
    <property type="match status" value="1"/>
</dbReference>
<evidence type="ECO:0000259" key="7">
    <source>
        <dbReference type="PROSITE" id="PS50850"/>
    </source>
</evidence>
<evidence type="ECO:0000256" key="5">
    <source>
        <dbReference type="ARBA" id="ARBA00023136"/>
    </source>
</evidence>
<keyword evidence="5 6" id="KW-0472">Membrane</keyword>
<comment type="subcellular location">
    <subcellularLocation>
        <location evidence="1">Cell membrane</location>
        <topology evidence="1">Multi-pass membrane protein</topology>
    </subcellularLocation>
</comment>
<dbReference type="Pfam" id="PF07690">
    <property type="entry name" value="MFS_1"/>
    <property type="match status" value="1"/>
</dbReference>
<dbReference type="EMBL" id="CP003350">
    <property type="protein sequence ID" value="AFC86753.1"/>
    <property type="molecule type" value="Genomic_DNA"/>
</dbReference>